<evidence type="ECO:0008006" key="22">
    <source>
        <dbReference type="Google" id="ProtNLM"/>
    </source>
</evidence>
<dbReference type="SUPFAM" id="SSF49299">
    <property type="entry name" value="PKD domain"/>
    <property type="match status" value="2"/>
</dbReference>
<feature type="chain" id="PRO_5021912061" description="PKD domain-containing protein" evidence="16">
    <location>
        <begin position="43"/>
        <end position="3429"/>
    </location>
</feature>
<proteinExistence type="inferred from homology"/>
<feature type="transmembrane region" description="Helical" evidence="15">
    <location>
        <begin position="2719"/>
        <end position="2742"/>
    </location>
</feature>
<dbReference type="Gene3D" id="2.10.10.10">
    <property type="entry name" value="Fibronectin, type II, collagen-binding"/>
    <property type="match status" value="1"/>
</dbReference>
<feature type="transmembrane region" description="Helical" evidence="15">
    <location>
        <begin position="2351"/>
        <end position="2373"/>
    </location>
</feature>
<dbReference type="InterPro" id="IPR002859">
    <property type="entry name" value="PKD/REJ-like"/>
</dbReference>
<evidence type="ECO:0000256" key="10">
    <source>
        <dbReference type="ARBA" id="ARBA00023180"/>
    </source>
</evidence>
<dbReference type="InterPro" id="IPR000601">
    <property type="entry name" value="PKD_dom"/>
</dbReference>
<keyword evidence="9 15" id="KW-0472">Membrane</keyword>
<evidence type="ECO:0000256" key="8">
    <source>
        <dbReference type="ARBA" id="ARBA00023069"/>
    </source>
</evidence>
<evidence type="ECO:0000256" key="16">
    <source>
        <dbReference type="SAM" id="SignalP"/>
    </source>
</evidence>
<dbReference type="Gene3D" id="2.40.180.10">
    <property type="entry name" value="Catalase core domain"/>
    <property type="match status" value="1"/>
</dbReference>
<feature type="transmembrane region" description="Helical" evidence="15">
    <location>
        <begin position="3085"/>
        <end position="3109"/>
    </location>
</feature>
<dbReference type="InterPro" id="IPR035986">
    <property type="entry name" value="PKD_dom_sf"/>
</dbReference>
<evidence type="ECO:0000256" key="3">
    <source>
        <dbReference type="ARBA" id="ARBA00007200"/>
    </source>
</evidence>
<dbReference type="PANTHER" id="PTHR10877">
    <property type="entry name" value="POLYCYSTIN FAMILY MEMBER"/>
    <property type="match status" value="1"/>
</dbReference>
<dbReference type="GO" id="GO:0005509">
    <property type="term" value="F:calcium ion binding"/>
    <property type="evidence" value="ECO:0007669"/>
    <property type="project" value="InterPro"/>
</dbReference>
<feature type="transmembrane region" description="Helical" evidence="15">
    <location>
        <begin position="3272"/>
        <end position="3296"/>
    </location>
</feature>
<evidence type="ECO:0000256" key="6">
    <source>
        <dbReference type="ARBA" id="ARBA00022729"/>
    </source>
</evidence>
<dbReference type="Pfam" id="PF01822">
    <property type="entry name" value="WSC"/>
    <property type="match status" value="1"/>
</dbReference>
<dbReference type="InterPro" id="IPR051223">
    <property type="entry name" value="Polycystin"/>
</dbReference>
<dbReference type="PROSITE" id="PS51212">
    <property type="entry name" value="WSC"/>
    <property type="match status" value="1"/>
</dbReference>
<feature type="transmembrane region" description="Helical" evidence="15">
    <location>
        <begin position="2561"/>
        <end position="2579"/>
    </location>
</feature>
<dbReference type="GO" id="GO:0050982">
    <property type="term" value="P:detection of mechanical stimulus"/>
    <property type="evidence" value="ECO:0007669"/>
    <property type="project" value="TreeGrafter"/>
</dbReference>
<evidence type="ECO:0000256" key="4">
    <source>
        <dbReference type="ARBA" id="ARBA00022475"/>
    </source>
</evidence>
<dbReference type="GO" id="GO:0005929">
    <property type="term" value="C:cilium"/>
    <property type="evidence" value="ECO:0007669"/>
    <property type="project" value="UniProtKB-SubCell"/>
</dbReference>
<dbReference type="PROSITE" id="PS50095">
    <property type="entry name" value="PLAT"/>
    <property type="match status" value="1"/>
</dbReference>
<evidence type="ECO:0000256" key="1">
    <source>
        <dbReference type="ARBA" id="ARBA00004138"/>
    </source>
</evidence>
<evidence type="ECO:0000256" key="11">
    <source>
        <dbReference type="ARBA" id="ARBA00023273"/>
    </source>
</evidence>
<dbReference type="InterPro" id="IPR046791">
    <property type="entry name" value="Polycystin_dom"/>
</dbReference>
<keyword evidence="6 16" id="KW-0732">Signal</keyword>
<dbReference type="PRINTS" id="PR01433">
    <property type="entry name" value="POLYCYSTIN2"/>
</dbReference>
<evidence type="ECO:0000259" key="19">
    <source>
        <dbReference type="PROSITE" id="PS51212"/>
    </source>
</evidence>
<evidence type="ECO:0000313" key="20">
    <source>
        <dbReference type="EMBL" id="TRY77285.1"/>
    </source>
</evidence>
<comment type="caution">
    <text evidence="13">Lacks conserved residue(s) required for the propagation of feature annotation.</text>
</comment>
<feature type="transmembrane region" description="Helical" evidence="15">
    <location>
        <begin position="2676"/>
        <end position="2699"/>
    </location>
</feature>
<dbReference type="InterPro" id="IPR036392">
    <property type="entry name" value="PLAT/LH2_dom_sf"/>
</dbReference>
<comment type="caution">
    <text evidence="20">The sequence shown here is derived from an EMBL/GenBank/DDBJ whole genome shotgun (WGS) entry which is preliminary data.</text>
</comment>
<dbReference type="EMBL" id="VCGU01000004">
    <property type="protein sequence ID" value="TRY77285.1"/>
    <property type="molecule type" value="Genomic_DNA"/>
</dbReference>
<protein>
    <recommendedName>
        <fullName evidence="22">PKD domain-containing protein</fullName>
    </recommendedName>
</protein>
<evidence type="ECO:0000259" key="18">
    <source>
        <dbReference type="PROSITE" id="PS50095"/>
    </source>
</evidence>
<feature type="transmembrane region" description="Helical" evidence="15">
    <location>
        <begin position="2804"/>
        <end position="2825"/>
    </location>
</feature>
<sequence length="3429" mass="385661">MSAGRSSKKTDFPNSHHRPISLQLLWLVPCFIFCLLAQNSEATCMYDIGPTPVFRYSGGRIPSLTAQLCYNECMKQGLTRESQGSLYIGLMAGEYCLCGLELDPLTVVPSTSCNITCPGDATEMCGGLDGSITYSDFPASPATSIDVTFEVDGNPITETSWISTNLKLSMTAIVGSYVCSSSNLDCNDNLNVPPLEFLVDYGDGSGTALWTQYERLDVWSHVYTTAGNYTIFVMATHQYDRSTLTFEMNIVVYEMIDSSNDIVEIVCPDVIPPGEFFHCHMDVQSFNQSVLSTSASLSYILKSSYFQSVANISQIEYVAFSEGSFAVDIVSPVCETGKTWCPLTKGCQTTCVTDFSTQIAFDANYDCQSGPFCSLEQTCQVDLTCPDFTESPAEPISYKVEETIPLSVPLSSVGQKFVVRMPKTLNQVGDPDVPDAFIGLKNHQEIPWTGGHFLALRCQSTACIQFPIIPLMDDSKYDVAATLVEDSYIVNASSSLGGTVALRVHLREDRILPLEKRFFCDRATEKTVHLQIDDQFGKQINTTTSKVSCQYPILTINDLSENHTSNIKENGWEVTKPFPTTDEIDNLGMAKTYEASVWARQNEELTFHIRFGAGSHVKVDWKILFPIDTTEQNECLTLAKTTPAFPDPADPNRPGTVVFEPTGGTACLFPFRFRNVLYYGCTNVSLDAEVFNVCATDIDTDYNAVKLSWCNAACPTQLPRPTEVENTNVTQKVNNATQTEGGTTFSAQYILPTETELELKRTFTVPGVDYRVVMIASNMHNEDDMANMTWPQFRIVEVTGQQSIDSELVINNASDVEFFLDRSNLSVPNCASGDNRCKKLINFVDMGVGANVISGDNGELDLAGNNKLTFGIPAFSAKGSHGFSIQFWNGISSIKFDSVTLEPTTNNIQMLDPAPSGTGEWVTVTAPAWDYLWVETYQRMEGPVAFKFFYSLPDQFGEERFPCDFIDLRWYMPASGHPKINVSLYAGSVRRIQYTFNNTAPGEYQPPPCIADWPAKTFEGQVEWELGHCGNLSEGIYDVVVSTWNPLDGWMSSKPTKIEVLEQIGPITIDDFLIVTDHNETKQFTFTLERAGSKTCFVVEWGDGSPNSYWGSLSSCRIRFPTVQPAQILPFTQAINYAHEYTKRGQYEVHAYGFDHRNYAESKLDITVFKMDCSMPQIWITDNHTTFDRPEIIPKVWRSKGFLKQAISSIKCNKTTPTRMAWEAFEVTLFDDPSSQVGKKEELTWIPINETISSFNTGLLNIPPLTFDYGLHKLVFRFEVETYDPTVKMFKEAFTYFNVTKSDLQPILMPGSVARVSRGWGQTLLLTPQLLSIDPDFPDEKNFNYTWWCRSLVQDEAGKYTEQFSPTDNEGYPIFLESEARPIPPPSKPRIINIPDGCFGVGPGPLKTRSGTLSLNTGSLTSPARIYEILLVLEKDTRRAKVKIELEMQSVPAPIVTIECASLCFPTFSGVYVNPTSRLALRGNCVEECVNNEETYLWTLAAQQNITDSYCLSSGSGTTPLPASTTTTPTTTTTTTTQPAVVVELSTVTYTSDTTVTVVSGDVGNGPPAFLVVMSQPLVNGARKKRSVQASPSHGNIIKDIRKDELKPNCFYTYADGLRDGRDSKQLSIQQKFFELQKAGFKEFELTLNVTNKVFNGRRWVSAYGTSTMKVIINSPPVNGTCDISIRSPLPDGSYVWIPAETGKALVDEFKIACRGWVDADGHVVNKYVFKIIEKKENGNETTLLYSGPTNEAVVVFPVGEFHLYAEIHEEAQAYALFDIDERLPIILPEQDEYEALNLDASIKNFAVLGDQARVSQMLLADASIRETACWFNIQCMLKQQDLSLESTEKENMTDSQLDQFNELMKLITNANTEAIRSARDNLQFTTNDQLAQGASTLSAITSNLAGSPELSKTLDMQGREAAVQMIEKMAQGFKKIEHTDPPKLETFLSGVTGSVMAIMESLNSILYANDPDEIPLTDFERAAEMPYDTNIPEENADIPDDPEDALRFNVMRLTRMQARTVGRDTNGDGIPDRKLRFEFDNSNSVVQFPLGFCPGSPSTGHIMMKGCNGRWGIVIKEWETITATYPISAKNLNPTTKQIDITVYNDKGGLVDISNMAVNIDIIIGRMKKKGPEAVTFGKRHQALVNVANRVKALKRRNKPQLIYHYLNVTRPYSTLNIQVKVDDPETSRLIVLGRYQSLPTLTKCDFIKPLIDVTNKDEGFIDWFIPAESINNRTGKWYFGVASVADVKGNLTELFADQTCNDLNIGKDWLQDDFNTTTYTLQTYTSGCYYFNTSIEVWESIGVTVYNASKLESGCGTNHLSSYGSGWFPEVNTIDFEFVFAHASFEDNLTIYMLLIITFLLYIIGMIFAIIQDLRDEKKLLVPVLADNYPEDNYLYEIEVETGPLASHGTTSNIYFLLDGDKDDTGARCFTDPNREIFKSGALDHFILATPQSLGELNYMRLWTDSTGLGDMGAWYLLSITVTDIQTGNKSRFIADQWLAIDRGTYEDDIAIHAIDADSQEDPYYLLKSVSAKSLADDHIWLSTFCRPIRSRFTRKQRVSVCMAMLYLTFLANAVWYDTQPGRVMDPFFDTWGRLTVDPIDVGIGFISNFIVFPPILLAIYLFKRSRPFKLRKNRIDLGVEKANEEGKIVVPENARKRVRTEEEEKRDTSCPSVMLFLGWLVCLVCILGGAFVVFSFGLSFGNDKAYQWMVSMISAFFFSILLTQPLKIILITLIVSFLYKRSLFNDDHAECDEEPPTIYFDSENIPETQRRGKPKGQKLRMESNFYEKLKEMKLQEMEMKIVIRDLIIYFFYVAIIFIISYGNRDPSAYLSKQSLEASIIFGGLNCDIFPTDDPRYKPCKSDEKQERKLNFNNIRDVNEWYFWLENTLLPNVRVQPWYNGKPPYGLRGYLDDRVNRIIGYAIVRQVREELGTCSPSKIIRDTIEKCTGDGGLTTEDERDWCLGWVPSTSDNCTKSEEFEYTDSSELQSASQSAAIRTYGGGGYILRLTGFIEELNSKIETLKTENWVDNRTRALIVEFSVYNAQVNMFGIVTCIAEFVGGGISPDYRIDVIRLFTQTEGFGYVVQAAEVLFVCSIFYYIINIITAIRKEGCSSFFSNAWNIADVITVTLSLFALTLYVAKKVVVIEMTKEFGETRGNKYIRLTYASLLNQYYEYLVSMTVFTSTIKFSKLLSFQKAFMQIGATIKLCFQGLATFIVEFSIVFGAFCSFFFFVLKNNLENFRDFIRTVENTMAMSIGKFNFAALRAADEMAAWIFFVFSIVVNMILINMMMAIINLSFEEIKENEDQYRNKFELIDYIKRTTREMIGVQVAKPIVPIYADGSQDMDDDGDDSDNERDATGRTSKEFSQKTDKLLDYIEKTYLNVHLDDESARLISKFKSKSDVEEKKVMDYGFDALFMNESKKEKNN</sequence>
<name>A0A553PHY7_TIGCA</name>
<feature type="domain" description="PLAT" evidence="18">
    <location>
        <begin position="2396"/>
        <end position="2515"/>
    </location>
</feature>
<feature type="compositionally biased region" description="Acidic residues" evidence="14">
    <location>
        <begin position="3345"/>
        <end position="3356"/>
    </location>
</feature>
<evidence type="ECO:0000256" key="12">
    <source>
        <dbReference type="PIRSR" id="PIRSR603915-2"/>
    </source>
</evidence>
<reference evidence="20 21" key="1">
    <citation type="journal article" date="2018" name="Nat. Ecol. Evol.">
        <title>Genomic signatures of mitonuclear coevolution across populations of Tigriopus californicus.</title>
        <authorList>
            <person name="Barreto F.S."/>
            <person name="Watson E.T."/>
            <person name="Lima T.G."/>
            <person name="Willett C.S."/>
            <person name="Edmands S."/>
            <person name="Li W."/>
            <person name="Burton R.S."/>
        </authorList>
    </citation>
    <scope>NUCLEOTIDE SEQUENCE [LARGE SCALE GENOMIC DNA]</scope>
    <source>
        <strain evidence="20 21">San Diego</strain>
    </source>
</reference>
<dbReference type="GO" id="GO:0005262">
    <property type="term" value="F:calcium channel activity"/>
    <property type="evidence" value="ECO:0007669"/>
    <property type="project" value="TreeGrafter"/>
</dbReference>
<feature type="domain" description="PKD" evidence="17">
    <location>
        <begin position="194"/>
        <end position="252"/>
    </location>
</feature>
<dbReference type="GO" id="GO:0005886">
    <property type="term" value="C:plasma membrane"/>
    <property type="evidence" value="ECO:0007669"/>
    <property type="project" value="UniProtKB-SubCell"/>
</dbReference>
<dbReference type="InterPro" id="IPR013122">
    <property type="entry name" value="PKD1_2_channel"/>
</dbReference>
<evidence type="ECO:0000256" key="7">
    <source>
        <dbReference type="ARBA" id="ARBA00022989"/>
    </source>
</evidence>
<keyword evidence="8" id="KW-0969">Cilium</keyword>
<evidence type="ECO:0000256" key="5">
    <source>
        <dbReference type="ARBA" id="ARBA00022692"/>
    </source>
</evidence>
<evidence type="ECO:0000256" key="9">
    <source>
        <dbReference type="ARBA" id="ARBA00023136"/>
    </source>
</evidence>
<feature type="transmembrane region" description="Helical" evidence="15">
    <location>
        <begin position="3121"/>
        <end position="3142"/>
    </location>
</feature>
<evidence type="ECO:0000256" key="14">
    <source>
        <dbReference type="SAM" id="MobiDB-lite"/>
    </source>
</evidence>
<keyword evidence="4" id="KW-1003">Cell membrane</keyword>
<feature type="transmembrane region" description="Helical" evidence="15">
    <location>
        <begin position="2604"/>
        <end position="2625"/>
    </location>
</feature>
<feature type="disulfide bond" evidence="12">
    <location>
        <begin position="2936"/>
        <end position="2949"/>
    </location>
</feature>
<dbReference type="SUPFAM" id="SSF49723">
    <property type="entry name" value="Lipase/lipooxygenase domain (PLAT/LH2 domain)"/>
    <property type="match status" value="1"/>
</dbReference>
<feature type="region of interest" description="Disordered" evidence="14">
    <location>
        <begin position="3341"/>
        <end position="3367"/>
    </location>
</feature>
<evidence type="ECO:0000259" key="17">
    <source>
        <dbReference type="PROSITE" id="PS50093"/>
    </source>
</evidence>
<dbReference type="PROSITE" id="PS50093">
    <property type="entry name" value="PKD"/>
    <property type="match status" value="1"/>
</dbReference>
<evidence type="ECO:0000256" key="2">
    <source>
        <dbReference type="ARBA" id="ARBA00004651"/>
    </source>
</evidence>
<evidence type="ECO:0000256" key="15">
    <source>
        <dbReference type="SAM" id="Phobius"/>
    </source>
</evidence>
<dbReference type="Pfam" id="PF20519">
    <property type="entry name" value="Polycystin_dom"/>
    <property type="match status" value="1"/>
</dbReference>
<organism evidence="20 21">
    <name type="scientific">Tigriopus californicus</name>
    <name type="common">Marine copepod</name>
    <dbReference type="NCBI Taxonomy" id="6832"/>
    <lineage>
        <taxon>Eukaryota</taxon>
        <taxon>Metazoa</taxon>
        <taxon>Ecdysozoa</taxon>
        <taxon>Arthropoda</taxon>
        <taxon>Crustacea</taxon>
        <taxon>Multicrustacea</taxon>
        <taxon>Hexanauplia</taxon>
        <taxon>Copepoda</taxon>
        <taxon>Harpacticoida</taxon>
        <taxon>Harpacticidae</taxon>
        <taxon>Tigriopus</taxon>
    </lineage>
</organism>
<dbReference type="InterPro" id="IPR001024">
    <property type="entry name" value="PLAT/LH2_dom"/>
</dbReference>
<dbReference type="Proteomes" id="UP000318571">
    <property type="component" value="Chromosome 5"/>
</dbReference>
<keyword evidence="7 15" id="KW-1133">Transmembrane helix</keyword>
<accession>A0A553PHY7</accession>
<dbReference type="Pfam" id="PF01477">
    <property type="entry name" value="PLAT"/>
    <property type="match status" value="1"/>
</dbReference>
<dbReference type="InterPro" id="IPR036943">
    <property type="entry name" value="FN_type2_sf"/>
</dbReference>
<dbReference type="Pfam" id="PF08016">
    <property type="entry name" value="PKD_channel"/>
    <property type="match status" value="1"/>
</dbReference>
<evidence type="ECO:0000256" key="13">
    <source>
        <dbReference type="PROSITE-ProRule" id="PRU00152"/>
    </source>
</evidence>
<dbReference type="STRING" id="6832.A0A553PHY7"/>
<comment type="subcellular location">
    <subcellularLocation>
        <location evidence="2">Cell membrane</location>
        <topology evidence="2">Multi-pass membrane protein</topology>
    </subcellularLocation>
    <subcellularLocation>
        <location evidence="1">Cell projection</location>
        <location evidence="1">Cilium</location>
    </subcellularLocation>
</comment>
<keyword evidence="5 15" id="KW-0812">Transmembrane</keyword>
<feature type="transmembrane region" description="Helical" evidence="15">
    <location>
        <begin position="3214"/>
        <end position="3236"/>
    </location>
</feature>
<feature type="domain" description="WSC" evidence="19">
    <location>
        <begin position="38"/>
        <end position="137"/>
    </location>
</feature>
<feature type="signal peptide" evidence="16">
    <location>
        <begin position="1"/>
        <end position="42"/>
    </location>
</feature>
<dbReference type="PANTHER" id="PTHR10877:SF150">
    <property type="entry name" value="REJ DOMAIN-CONTAINING PROTEIN"/>
    <property type="match status" value="1"/>
</dbReference>
<keyword evidence="11" id="KW-0966">Cell projection</keyword>
<feature type="compositionally biased region" description="Basic and acidic residues" evidence="14">
    <location>
        <begin position="3357"/>
        <end position="3367"/>
    </location>
</feature>
<dbReference type="InterPro" id="IPR003915">
    <property type="entry name" value="PKD_2"/>
</dbReference>
<comment type="similarity">
    <text evidence="3">Belongs to the polycystin family.</text>
</comment>
<dbReference type="InterPro" id="IPR002889">
    <property type="entry name" value="WSC_carb-bd"/>
</dbReference>
<keyword evidence="10" id="KW-0325">Glycoprotein</keyword>
<keyword evidence="21" id="KW-1185">Reference proteome</keyword>
<evidence type="ECO:0000313" key="21">
    <source>
        <dbReference type="Proteomes" id="UP000318571"/>
    </source>
</evidence>
<dbReference type="Pfam" id="PF02010">
    <property type="entry name" value="REJ"/>
    <property type="match status" value="1"/>
</dbReference>
<gene>
    <name evidence="20" type="ORF">TCAL_00105</name>
</gene>
<dbReference type="SMART" id="SM00308">
    <property type="entry name" value="LH2"/>
    <property type="match status" value="1"/>
</dbReference>